<dbReference type="EMBL" id="CAJNIZ010008557">
    <property type="protein sequence ID" value="CAE7268727.1"/>
    <property type="molecule type" value="Genomic_DNA"/>
</dbReference>
<accession>A0A812MH89</accession>
<protein>
    <submittedName>
        <fullName evidence="3">Uncharacterized protein</fullName>
    </submittedName>
</protein>
<feature type="region of interest" description="Disordered" evidence="2">
    <location>
        <begin position="236"/>
        <end position="309"/>
    </location>
</feature>
<proteinExistence type="predicted"/>
<keyword evidence="1" id="KW-0175">Coiled coil</keyword>
<keyword evidence="4" id="KW-1185">Reference proteome</keyword>
<feature type="coiled-coil region" evidence="1">
    <location>
        <begin position="84"/>
        <end position="111"/>
    </location>
</feature>
<feature type="compositionally biased region" description="Basic residues" evidence="2">
    <location>
        <begin position="250"/>
        <end position="268"/>
    </location>
</feature>
<evidence type="ECO:0000313" key="4">
    <source>
        <dbReference type="Proteomes" id="UP000649617"/>
    </source>
</evidence>
<evidence type="ECO:0000313" key="3">
    <source>
        <dbReference type="EMBL" id="CAE7268727.1"/>
    </source>
</evidence>
<gene>
    <name evidence="3" type="ORF">SPIL2461_LOCUS5868</name>
</gene>
<name>A0A812MH89_SYMPI</name>
<dbReference type="Proteomes" id="UP000649617">
    <property type="component" value="Unassembled WGS sequence"/>
</dbReference>
<dbReference type="OrthoDB" id="429639at2759"/>
<organism evidence="3 4">
    <name type="scientific">Symbiodinium pilosum</name>
    <name type="common">Dinoflagellate</name>
    <dbReference type="NCBI Taxonomy" id="2952"/>
    <lineage>
        <taxon>Eukaryota</taxon>
        <taxon>Sar</taxon>
        <taxon>Alveolata</taxon>
        <taxon>Dinophyceae</taxon>
        <taxon>Suessiales</taxon>
        <taxon>Symbiodiniaceae</taxon>
        <taxon>Symbiodinium</taxon>
    </lineage>
</organism>
<comment type="caution">
    <text evidence="3">The sequence shown here is derived from an EMBL/GenBank/DDBJ whole genome shotgun (WGS) entry which is preliminary data.</text>
</comment>
<evidence type="ECO:0000256" key="2">
    <source>
        <dbReference type="SAM" id="MobiDB-lite"/>
    </source>
</evidence>
<evidence type="ECO:0000256" key="1">
    <source>
        <dbReference type="SAM" id="Coils"/>
    </source>
</evidence>
<sequence>MNSEAALPGFPTYGLPAGGLPLGTMPLVVPPGLVNFVDPACRSHTATQASQAPAPVLPHLPHEVLQYQYMQHALTAPLQQGFQIQQAQDSLDHAQQDDEDVKETIQELQARFKLDDRITRDLAGQMKKRSATCKDDLHALWEILGGARNPAGLLRVKLREMEDGIFRGTLTPDKDVEELAKKFSLDAQAAAKLAEVLSRRDDRKRDLRQIQKHLQLSNKPSSLVMLMLKDMRNGLPIRDPEYPPSVGSMAHKRGMKGRRSRSRTRRRKESPSSSPPLRSPPRSSGAGPDPKKAASARGPRPQTLLERFG</sequence>
<reference evidence="3" key="1">
    <citation type="submission" date="2021-02" db="EMBL/GenBank/DDBJ databases">
        <authorList>
            <person name="Dougan E. K."/>
            <person name="Rhodes N."/>
            <person name="Thang M."/>
            <person name="Chan C."/>
        </authorList>
    </citation>
    <scope>NUCLEOTIDE SEQUENCE</scope>
</reference>
<dbReference type="AlphaFoldDB" id="A0A812MH89"/>